<dbReference type="STRING" id="1555241.A0A4P9X0M9"/>
<evidence type="ECO:0000256" key="2">
    <source>
        <dbReference type="ARBA" id="ARBA00022630"/>
    </source>
</evidence>
<evidence type="ECO:0000313" key="5">
    <source>
        <dbReference type="EMBL" id="RKO97433.1"/>
    </source>
</evidence>
<dbReference type="GO" id="GO:0016491">
    <property type="term" value="F:oxidoreductase activity"/>
    <property type="evidence" value="ECO:0007669"/>
    <property type="project" value="InterPro"/>
</dbReference>
<dbReference type="InterPro" id="IPR001709">
    <property type="entry name" value="Flavoprot_Pyr_Nucl_cyt_Rdtase"/>
</dbReference>
<sequence>PIIMVCNGTGIAPFRQFWQLAASGAIPRRRMVLFFGCRAPYEELHVQEVRQLQSRRLLEYYVAYSRSGYQPCRIQEKMVEHGSRVWELIKSGGLVYVCGGTRMEAGVRDALRDIVERHG</sequence>
<dbReference type="EMBL" id="ML014436">
    <property type="protein sequence ID" value="RKO98435.1"/>
    <property type="molecule type" value="Genomic_DNA"/>
</dbReference>
<feature type="domain" description="Oxidoreductase FAD/NAD(P)-binding" evidence="4">
    <location>
        <begin position="4"/>
        <end position="108"/>
    </location>
</feature>
<evidence type="ECO:0000313" key="8">
    <source>
        <dbReference type="Proteomes" id="UP000274922"/>
    </source>
</evidence>
<dbReference type="PRINTS" id="PR00371">
    <property type="entry name" value="FPNCR"/>
</dbReference>
<evidence type="ECO:0000256" key="1">
    <source>
        <dbReference type="ARBA" id="ARBA00001974"/>
    </source>
</evidence>
<dbReference type="InterPro" id="IPR039261">
    <property type="entry name" value="FNR_nucleotide-bd"/>
</dbReference>
<dbReference type="OrthoDB" id="1470350at2759"/>
<dbReference type="SUPFAM" id="SSF52343">
    <property type="entry name" value="Ferredoxin reductase-like, C-terminal NADP-linked domain"/>
    <property type="match status" value="1"/>
</dbReference>
<dbReference type="GO" id="GO:0005829">
    <property type="term" value="C:cytosol"/>
    <property type="evidence" value="ECO:0007669"/>
    <property type="project" value="TreeGrafter"/>
</dbReference>
<dbReference type="EMBL" id="ML009272">
    <property type="protein sequence ID" value="RKO97433.1"/>
    <property type="molecule type" value="Genomic_DNA"/>
</dbReference>
<comment type="cofactor">
    <cofactor evidence="1">
        <name>FAD</name>
        <dbReference type="ChEBI" id="CHEBI:57692"/>
    </cofactor>
</comment>
<dbReference type="GO" id="GO:0010181">
    <property type="term" value="F:FMN binding"/>
    <property type="evidence" value="ECO:0007669"/>
    <property type="project" value="TreeGrafter"/>
</dbReference>
<feature type="non-terminal residue" evidence="6">
    <location>
        <position position="119"/>
    </location>
</feature>
<dbReference type="AlphaFoldDB" id="A0A4P9X0M9"/>
<evidence type="ECO:0000313" key="6">
    <source>
        <dbReference type="EMBL" id="RKO98435.1"/>
    </source>
</evidence>
<evidence type="ECO:0000259" key="4">
    <source>
        <dbReference type="Pfam" id="PF00175"/>
    </source>
</evidence>
<dbReference type="Gene3D" id="3.40.50.80">
    <property type="entry name" value="Nucleotide-binding domain of ferredoxin-NADP reductase (FNR) module"/>
    <property type="match status" value="1"/>
</dbReference>
<reference evidence="7 8" key="1">
    <citation type="journal article" date="2018" name="Nat. Microbiol.">
        <title>Leveraging single-cell genomics to expand the fungal tree of life.</title>
        <authorList>
            <person name="Ahrendt S.R."/>
            <person name="Quandt C.A."/>
            <person name="Ciobanu D."/>
            <person name="Clum A."/>
            <person name="Salamov A."/>
            <person name="Andreopoulos B."/>
            <person name="Cheng J.F."/>
            <person name="Woyke T."/>
            <person name="Pelin A."/>
            <person name="Henrissat B."/>
            <person name="Reynolds N.K."/>
            <person name="Benny G.L."/>
            <person name="Smith M.E."/>
            <person name="James T.Y."/>
            <person name="Grigoriev I.V."/>
        </authorList>
    </citation>
    <scope>NUCLEOTIDE SEQUENCE [LARGE SCALE GENOMIC DNA]</scope>
    <source>
        <strain evidence="7 8">ATCC 52028</strain>
    </source>
</reference>
<accession>A0A4P9X0M9</accession>
<reference evidence="5" key="3">
    <citation type="submission" date="2018-08" db="EMBL/GenBank/DDBJ databases">
        <title>Leveraging single-cell genomics to expand the Fungal Tree of Life.</title>
        <authorList>
            <consortium name="DOE Joint Genome Institute"/>
            <person name="Ahrendt S.R."/>
            <person name="Quandt C.A."/>
            <person name="Ciobanu D."/>
            <person name="Clum A."/>
            <person name="Salamov A."/>
            <person name="Andreopoulos B."/>
            <person name="Cheng J.-F."/>
            <person name="Woyke T."/>
            <person name="Pelin A."/>
            <person name="Henrissat B."/>
            <person name="Reynolds N."/>
            <person name="Benny G.L."/>
            <person name="Smith M.E."/>
            <person name="James T.Y."/>
            <person name="Grigoriev I.V."/>
        </authorList>
    </citation>
    <scope>NUCLEOTIDE SEQUENCE</scope>
    <source>
        <strain evidence="5">ATCC 52028</strain>
    </source>
</reference>
<dbReference type="GO" id="GO:0050660">
    <property type="term" value="F:flavin adenine dinucleotide binding"/>
    <property type="evidence" value="ECO:0007669"/>
    <property type="project" value="TreeGrafter"/>
</dbReference>
<name>A0A4P9X0M9_9FUNG</name>
<reference evidence="6" key="2">
    <citation type="submission" date="2018-04" db="EMBL/GenBank/DDBJ databases">
        <title>Leveraging single-cell genomics to expand the Fungal Tree of Life.</title>
        <authorList>
            <consortium name="DOE Joint Genome Institute"/>
            <person name="Ahrendt S.R."/>
            <person name="Quandt C.A."/>
            <person name="Ciobanu D."/>
            <person name="Clum A."/>
            <person name="Salamov A."/>
            <person name="Andreopoulos B."/>
            <person name="Cheng J.-F."/>
            <person name="Woyke T."/>
            <person name="Pelin A."/>
            <person name="Henrissat B."/>
            <person name="Benny G.L."/>
            <person name="Smith M.E."/>
            <person name="James T.Y."/>
            <person name="Grigoriev I.V."/>
        </authorList>
    </citation>
    <scope>NUCLEOTIDE SEQUENCE</scope>
    <source>
        <strain evidence="6">ATCC 52028</strain>
    </source>
</reference>
<keyword evidence="2" id="KW-0285">Flavoprotein</keyword>
<gene>
    <name evidence="5" type="ORF">CAUPRSCDRAFT_430</name>
    <name evidence="6" type="ORF">CXG81DRAFT_5829</name>
</gene>
<evidence type="ECO:0000313" key="7">
    <source>
        <dbReference type="Proteomes" id="UP000268535"/>
    </source>
</evidence>
<dbReference type="Proteomes" id="UP000268535">
    <property type="component" value="Unassembled WGS sequence"/>
</dbReference>
<dbReference type="Proteomes" id="UP000274922">
    <property type="component" value="Unassembled WGS sequence"/>
</dbReference>
<keyword evidence="8" id="KW-1185">Reference proteome</keyword>
<keyword evidence="3" id="KW-0274">FAD</keyword>
<dbReference type="InterPro" id="IPR001433">
    <property type="entry name" value="OxRdtase_FAD/NAD-bd"/>
</dbReference>
<proteinExistence type="predicted"/>
<evidence type="ECO:0000256" key="3">
    <source>
        <dbReference type="ARBA" id="ARBA00022827"/>
    </source>
</evidence>
<dbReference type="Pfam" id="PF00175">
    <property type="entry name" value="NAD_binding_1"/>
    <property type="match status" value="1"/>
</dbReference>
<protein>
    <submittedName>
        <fullName evidence="5">Ferredoxin reductase-like protein</fullName>
    </submittedName>
</protein>
<dbReference type="PANTHER" id="PTHR19384">
    <property type="entry name" value="NITRIC OXIDE SYNTHASE-RELATED"/>
    <property type="match status" value="1"/>
</dbReference>
<organism evidence="6 8">
    <name type="scientific">Caulochytrium protostelioides</name>
    <dbReference type="NCBI Taxonomy" id="1555241"/>
    <lineage>
        <taxon>Eukaryota</taxon>
        <taxon>Fungi</taxon>
        <taxon>Fungi incertae sedis</taxon>
        <taxon>Chytridiomycota</taxon>
        <taxon>Chytridiomycota incertae sedis</taxon>
        <taxon>Chytridiomycetes</taxon>
        <taxon>Caulochytriales</taxon>
        <taxon>Caulochytriaceae</taxon>
        <taxon>Caulochytrium</taxon>
    </lineage>
</organism>
<feature type="non-terminal residue" evidence="6">
    <location>
        <position position="1"/>
    </location>
</feature>